<evidence type="ECO:0000256" key="2">
    <source>
        <dbReference type="SAM" id="SignalP"/>
    </source>
</evidence>
<dbReference type="Gene3D" id="3.40.190.10">
    <property type="entry name" value="Periplasmic binding protein-like II"/>
    <property type="match status" value="1"/>
</dbReference>
<organism evidence="3 4">
    <name type="scientific">Sediminicoccus rosea</name>
    <dbReference type="NCBI Taxonomy" id="1225128"/>
    <lineage>
        <taxon>Bacteria</taxon>
        <taxon>Pseudomonadati</taxon>
        <taxon>Pseudomonadota</taxon>
        <taxon>Alphaproteobacteria</taxon>
        <taxon>Acetobacterales</taxon>
        <taxon>Roseomonadaceae</taxon>
        <taxon>Sediminicoccus</taxon>
    </lineage>
</organism>
<evidence type="ECO:0000313" key="4">
    <source>
        <dbReference type="Proteomes" id="UP001305521"/>
    </source>
</evidence>
<sequence>MLSRRSLSLALLATPAVVPALAPGRARAQAWTPTGPIRIIVPFPAGGTTDILARLYAQRLTETMGVSVVVENRGGAGGSIGSDVVAKAAPDGQTLLFHNLTFSTTTAALEFANRAPHSIERDFAPISMGANVPMMLLVHRDVPARTITEFATWARAQPTPPFYGSTGPGSTMNLMGEVLKRDGNFPMEHVPFRGAAPLVQDMLAGRIQFGGDQLSSSLTHIRGGALRPIGTLAATRAGALPDVPTVREQGFPNAEMLGWNGFFAPARTPEAVLVRLQAEIAAAARHPPLAARIQELGAEPGGNSSAEFTQQVHAQIAAMRPLVQSLQMRVE</sequence>
<dbReference type="Gene3D" id="3.40.190.150">
    <property type="entry name" value="Bordetella uptake gene, domain 1"/>
    <property type="match status" value="1"/>
</dbReference>
<keyword evidence="2" id="KW-0732">Signal</keyword>
<dbReference type="Pfam" id="PF03401">
    <property type="entry name" value="TctC"/>
    <property type="match status" value="1"/>
</dbReference>
<feature type="signal peptide" evidence="2">
    <location>
        <begin position="1"/>
        <end position="22"/>
    </location>
</feature>
<dbReference type="Proteomes" id="UP001305521">
    <property type="component" value="Chromosome"/>
</dbReference>
<comment type="similarity">
    <text evidence="1">Belongs to the UPF0065 (bug) family.</text>
</comment>
<name>A0ABZ0PM53_9PROT</name>
<dbReference type="CDD" id="cd07012">
    <property type="entry name" value="PBP2_Bug_TTT"/>
    <property type="match status" value="1"/>
</dbReference>
<dbReference type="PANTHER" id="PTHR42928">
    <property type="entry name" value="TRICARBOXYLATE-BINDING PROTEIN"/>
    <property type="match status" value="1"/>
</dbReference>
<gene>
    <name evidence="3" type="ORF">R9Z33_04690</name>
</gene>
<reference evidence="3 4" key="1">
    <citation type="submission" date="2023-11" db="EMBL/GenBank/DDBJ databases">
        <title>Arctic aerobic anoxygenic photoheterotroph Sediminicoccus rosea KRV36 adapts its photosynthesis to long days of polar summer.</title>
        <authorList>
            <person name="Tomasch J."/>
            <person name="Kopejtka K."/>
            <person name="Bily T."/>
            <person name="Gardiner A.T."/>
            <person name="Gardian Z."/>
            <person name="Shivaramu S."/>
            <person name="Koblizek M."/>
            <person name="Engelhardt F."/>
            <person name="Kaftan D."/>
        </authorList>
    </citation>
    <scope>NUCLEOTIDE SEQUENCE [LARGE SCALE GENOMIC DNA]</scope>
    <source>
        <strain evidence="3 4">R-30</strain>
    </source>
</reference>
<accession>A0ABZ0PM53</accession>
<proteinExistence type="inferred from homology"/>
<dbReference type="PANTHER" id="PTHR42928:SF5">
    <property type="entry name" value="BLR1237 PROTEIN"/>
    <property type="match status" value="1"/>
</dbReference>
<evidence type="ECO:0000313" key="3">
    <source>
        <dbReference type="EMBL" id="WPB86170.1"/>
    </source>
</evidence>
<protein>
    <submittedName>
        <fullName evidence="3">Tripartite tricarboxylate transporter substrate binding protein</fullName>
    </submittedName>
</protein>
<keyword evidence="4" id="KW-1185">Reference proteome</keyword>
<dbReference type="InterPro" id="IPR042100">
    <property type="entry name" value="Bug_dom1"/>
</dbReference>
<dbReference type="EMBL" id="CP137852">
    <property type="protein sequence ID" value="WPB86170.1"/>
    <property type="molecule type" value="Genomic_DNA"/>
</dbReference>
<feature type="chain" id="PRO_5046606017" evidence="2">
    <location>
        <begin position="23"/>
        <end position="331"/>
    </location>
</feature>
<evidence type="ECO:0000256" key="1">
    <source>
        <dbReference type="ARBA" id="ARBA00006987"/>
    </source>
</evidence>
<dbReference type="PIRSF" id="PIRSF017082">
    <property type="entry name" value="YflP"/>
    <property type="match status" value="1"/>
</dbReference>
<dbReference type="RefSeq" id="WP_318650144.1">
    <property type="nucleotide sequence ID" value="NZ_CP137852.1"/>
</dbReference>
<dbReference type="InterPro" id="IPR005064">
    <property type="entry name" value="BUG"/>
</dbReference>